<dbReference type="AlphaFoldDB" id="A0A9D4NQI5"/>
<dbReference type="InterPro" id="IPR000477">
    <property type="entry name" value="RT_dom"/>
</dbReference>
<dbReference type="EMBL" id="SDOV01000010">
    <property type="protein sequence ID" value="KAH7636394.1"/>
    <property type="molecule type" value="Genomic_DNA"/>
</dbReference>
<feature type="domain" description="Reverse transcriptase" evidence="1">
    <location>
        <begin position="3"/>
        <end position="113"/>
    </location>
</feature>
<dbReference type="Pfam" id="PF05380">
    <property type="entry name" value="Peptidase_A17"/>
    <property type="match status" value="1"/>
</dbReference>
<dbReference type="InterPro" id="IPR043502">
    <property type="entry name" value="DNA/RNA_pol_sf"/>
</dbReference>
<dbReference type="Proteomes" id="UP000828236">
    <property type="component" value="Unassembled WGS sequence"/>
</dbReference>
<dbReference type="PANTHER" id="PTHR47331">
    <property type="entry name" value="PHD-TYPE DOMAIN-CONTAINING PROTEIN"/>
    <property type="match status" value="1"/>
</dbReference>
<gene>
    <name evidence="2" type="ORF">HUG17_10364</name>
</gene>
<reference evidence="2" key="1">
    <citation type="submission" date="2020-06" db="EMBL/GenBank/DDBJ databases">
        <authorList>
            <person name="Ji K."/>
            <person name="Li J."/>
        </authorList>
    </citation>
    <scope>NUCLEOTIDE SEQUENCE</scope>
    <source>
        <strain evidence="2">JKM2019</strain>
        <tissue evidence="2">Whole body</tissue>
    </source>
</reference>
<dbReference type="GO" id="GO:0071897">
    <property type="term" value="P:DNA biosynthetic process"/>
    <property type="evidence" value="ECO:0007669"/>
    <property type="project" value="UniProtKB-ARBA"/>
</dbReference>
<accession>A0A9D4NQI5</accession>
<dbReference type="InterPro" id="IPR008042">
    <property type="entry name" value="Retrotrans_Pao"/>
</dbReference>
<dbReference type="Gene3D" id="3.30.70.270">
    <property type="match status" value="1"/>
</dbReference>
<proteinExistence type="predicted"/>
<organism evidence="2">
    <name type="scientific">Dermatophagoides farinae</name>
    <name type="common">American house dust mite</name>
    <dbReference type="NCBI Taxonomy" id="6954"/>
    <lineage>
        <taxon>Eukaryota</taxon>
        <taxon>Metazoa</taxon>
        <taxon>Ecdysozoa</taxon>
        <taxon>Arthropoda</taxon>
        <taxon>Chelicerata</taxon>
        <taxon>Arachnida</taxon>
        <taxon>Acari</taxon>
        <taxon>Acariformes</taxon>
        <taxon>Sarcoptiformes</taxon>
        <taxon>Astigmata</taxon>
        <taxon>Psoroptidia</taxon>
        <taxon>Analgoidea</taxon>
        <taxon>Pyroglyphidae</taxon>
        <taxon>Dermatophagoidinae</taxon>
        <taxon>Dermatophagoides</taxon>
    </lineage>
</organism>
<reference evidence="2" key="2">
    <citation type="journal article" date="2021" name="World Allergy Organ. J.">
        <title>Chromosome-level assembly of Dermatophagoides farinae genome and transcriptome reveals two novel allergens Der f 37 and Der f 39.</title>
        <authorList>
            <person name="Chen J."/>
            <person name="Cai Z."/>
            <person name="Fan D."/>
            <person name="Hu J."/>
            <person name="Hou Y."/>
            <person name="He Y."/>
            <person name="Zhang Z."/>
            <person name="Zhao Z."/>
            <person name="Gao P."/>
            <person name="Hu W."/>
            <person name="Sun J."/>
            <person name="Li J."/>
            <person name="Ji K."/>
        </authorList>
    </citation>
    <scope>NUCLEOTIDE SEQUENCE</scope>
    <source>
        <strain evidence="2">JKM2019</strain>
    </source>
</reference>
<comment type="caution">
    <text evidence="2">The sequence shown here is derived from an EMBL/GenBank/DDBJ whole genome shotgun (WGS) entry which is preliminary data.</text>
</comment>
<sequence length="224" mass="25837">MNHDIKAAFHNIHIQPDHQKYVKFLWFDENKENIFCYKFLRLPFGLTSSPFILNVVINHHIEKYRSEFPDVVAAIHSNLYGDDLVHSVNSKIETSEFHTASSKIFEDASMELRKWQCSDPEIDKLWCDGLGENKVLGVIWNKSDDTIQVVIPLINFSKDVTKRSLLTTLASIYDPMGLLLPSTIQLKFFISELWTRKIDWDDPLSPALHGRASRILNDIHNLGS</sequence>
<name>A0A9D4NQI5_DERFA</name>
<dbReference type="Gene3D" id="3.10.10.10">
    <property type="entry name" value="HIV Type 1 Reverse Transcriptase, subunit A, domain 1"/>
    <property type="match status" value="1"/>
</dbReference>
<protein>
    <recommendedName>
        <fullName evidence="1">Reverse transcriptase domain-containing protein</fullName>
    </recommendedName>
</protein>
<dbReference type="InterPro" id="IPR043128">
    <property type="entry name" value="Rev_trsase/Diguanyl_cyclase"/>
</dbReference>
<dbReference type="SUPFAM" id="SSF56672">
    <property type="entry name" value="DNA/RNA polymerases"/>
    <property type="match status" value="1"/>
</dbReference>
<evidence type="ECO:0000313" key="2">
    <source>
        <dbReference type="EMBL" id="KAH7636394.1"/>
    </source>
</evidence>
<dbReference type="Pfam" id="PF00078">
    <property type="entry name" value="RVT_1"/>
    <property type="match status" value="1"/>
</dbReference>
<evidence type="ECO:0000259" key="1">
    <source>
        <dbReference type="Pfam" id="PF00078"/>
    </source>
</evidence>